<sequence length="639" mass="70353">MRLPTPRSIVLGGIGADAHSVGLTLLKHAISEAGHVVDFLGTQNNLDDFFRHAAGADVVMISCMDGHLCHYLKAFPDLMLRYPDIDAIWYAGGNLDVGSSERIRGEARRLGFRRVFPTYVDIPTVLSVLAEDLLTRGPAIRGRPTASPWPTQTDTAPPDQRLTVAELQRQRPAVLESWPTGARARDLADNAAFLHRQPSFAHAHSPRRRAKPPFLVQPRSGVALAAEQRTAFMALRRAGADVLSYQIDSLTRNNDYQKAGDAIAESRERGASRLNGFPMVNHGVDVLRQMISEVRTPLQTRHSTRDPRLLAEISSAGGVTGYEGGAITYNIPYFKDYSLAQSLRRWQYVDRLVGLYRENFGVVIDREFFGTLTAVLIPPSLAIVVNVIEAMLAANQGVGSVSLGYAEQGNRSQDIAAIRVLRELGQKYLAGLGYPGVQVNIVFHQHMAAFPQERARAKQLIVASAATGRLSGASRLIVKTPVEATTIPSVSDNQEGLRLSRLGASEANSIEVDERAVREEATILRAEVDQILESVLVAGGGSLTDGVMKAFALGYLDVPFSPSVYNRGEVLTARDVRGAVRYLNTGRLRFSSDVIEFHRSRMSERRRTEEPPVRSDWQLVERDVLRIPSGHYQKWPLDG</sequence>
<dbReference type="InterPro" id="IPR006158">
    <property type="entry name" value="Cobalamin-bd"/>
</dbReference>
<feature type="domain" description="B12-binding" evidence="5">
    <location>
        <begin position="8"/>
        <end position="68"/>
    </location>
</feature>
<proteinExistence type="predicted"/>
<evidence type="ECO:0000313" key="7">
    <source>
        <dbReference type="Proteomes" id="UP001597261"/>
    </source>
</evidence>
<dbReference type="NCBIfam" id="TIGR01503">
    <property type="entry name" value="MthylAspMut_E"/>
    <property type="match status" value="1"/>
</dbReference>
<keyword evidence="2" id="KW-0846">Cobalamin</keyword>
<accession>A0ABW4ITZ1</accession>
<evidence type="ECO:0000256" key="1">
    <source>
        <dbReference type="ARBA" id="ARBA00001922"/>
    </source>
</evidence>
<keyword evidence="7" id="KW-1185">Reference proteome</keyword>
<dbReference type="RefSeq" id="WP_381085677.1">
    <property type="nucleotide sequence ID" value="NZ_JBHUDX010000062.1"/>
</dbReference>
<dbReference type="EMBL" id="JBHUDX010000062">
    <property type="protein sequence ID" value="MFD1660859.1"/>
    <property type="molecule type" value="Genomic_DNA"/>
</dbReference>
<dbReference type="InterPro" id="IPR016176">
    <property type="entry name" value="Cbl-dep_enz_cat"/>
</dbReference>
<name>A0ABW4ITZ1_9ACTN</name>
<dbReference type="Gene3D" id="3.20.20.240">
    <property type="entry name" value="Methylmalonyl-CoA mutase"/>
    <property type="match status" value="1"/>
</dbReference>
<keyword evidence="4" id="KW-0170">Cobalt</keyword>
<gene>
    <name evidence="6" type="ORF">ACFSL4_22305</name>
</gene>
<comment type="cofactor">
    <cofactor evidence="1">
        <name>adenosylcob(III)alamin</name>
        <dbReference type="ChEBI" id="CHEBI:18408"/>
    </cofactor>
</comment>
<dbReference type="SUPFAM" id="SSF51703">
    <property type="entry name" value="Cobalamin (vitamin B12)-dependent enzymes"/>
    <property type="match status" value="1"/>
</dbReference>
<dbReference type="InterPro" id="IPR014714">
    <property type="entry name" value="Glu_mut_E_C_dom_sf"/>
</dbReference>
<evidence type="ECO:0000259" key="5">
    <source>
        <dbReference type="Pfam" id="PF02310"/>
    </source>
</evidence>
<dbReference type="InterPro" id="IPR036724">
    <property type="entry name" value="Cobalamin-bd_sf"/>
</dbReference>
<evidence type="ECO:0000256" key="2">
    <source>
        <dbReference type="ARBA" id="ARBA00022628"/>
    </source>
</evidence>
<organism evidence="6 7">
    <name type="scientific">Streptomyces caeni</name>
    <dbReference type="NCBI Taxonomy" id="2307231"/>
    <lineage>
        <taxon>Bacteria</taxon>
        <taxon>Bacillati</taxon>
        <taxon>Actinomycetota</taxon>
        <taxon>Actinomycetes</taxon>
        <taxon>Kitasatosporales</taxon>
        <taxon>Streptomycetaceae</taxon>
        <taxon>Streptomyces</taxon>
    </lineage>
</organism>
<dbReference type="SUPFAM" id="SSF52242">
    <property type="entry name" value="Cobalamin (vitamin B12)-binding domain"/>
    <property type="match status" value="1"/>
</dbReference>
<dbReference type="Pfam" id="PF06368">
    <property type="entry name" value="Met_asp_mut_E"/>
    <property type="match status" value="1"/>
</dbReference>
<reference evidence="7" key="1">
    <citation type="journal article" date="2019" name="Int. J. Syst. Evol. Microbiol.">
        <title>The Global Catalogue of Microorganisms (GCM) 10K type strain sequencing project: providing services to taxonomists for standard genome sequencing and annotation.</title>
        <authorList>
            <consortium name="The Broad Institute Genomics Platform"/>
            <consortium name="The Broad Institute Genome Sequencing Center for Infectious Disease"/>
            <person name="Wu L."/>
            <person name="Ma J."/>
        </authorList>
    </citation>
    <scope>NUCLEOTIDE SEQUENCE [LARGE SCALE GENOMIC DNA]</scope>
    <source>
        <strain evidence="7">CGMCC 1.12470</strain>
    </source>
</reference>
<dbReference type="Proteomes" id="UP001597261">
    <property type="component" value="Unassembled WGS sequence"/>
</dbReference>
<dbReference type="Gene3D" id="3.40.50.280">
    <property type="entry name" value="Cobalamin-binding domain"/>
    <property type="match status" value="1"/>
</dbReference>
<dbReference type="Gene3D" id="3.90.970.10">
    <property type="match status" value="1"/>
</dbReference>
<evidence type="ECO:0000256" key="4">
    <source>
        <dbReference type="ARBA" id="ARBA00023285"/>
    </source>
</evidence>
<protein>
    <submittedName>
        <fullName evidence="6">Methylaspartate mutase subunit E</fullName>
        <ecNumber evidence="6">5.4.99.1</ecNumber>
    </submittedName>
</protein>
<dbReference type="EC" id="5.4.99.1" evidence="6"/>
<evidence type="ECO:0000313" key="6">
    <source>
        <dbReference type="EMBL" id="MFD1660859.1"/>
    </source>
</evidence>
<keyword evidence="3 6" id="KW-0413">Isomerase</keyword>
<dbReference type="GO" id="GO:0050097">
    <property type="term" value="F:methylaspartate mutase activity"/>
    <property type="evidence" value="ECO:0007669"/>
    <property type="project" value="UniProtKB-EC"/>
</dbReference>
<evidence type="ECO:0000256" key="3">
    <source>
        <dbReference type="ARBA" id="ARBA00023235"/>
    </source>
</evidence>
<dbReference type="Pfam" id="PF02310">
    <property type="entry name" value="B12-binding"/>
    <property type="match status" value="1"/>
</dbReference>
<dbReference type="InterPro" id="IPR006396">
    <property type="entry name" value="Glu_mut_E"/>
</dbReference>
<comment type="caution">
    <text evidence="6">The sequence shown here is derived from an EMBL/GenBank/DDBJ whole genome shotgun (WGS) entry which is preliminary data.</text>
</comment>